<dbReference type="FunFam" id="1.10.510.10:FF:000571">
    <property type="entry name" value="Maternal embryonic leucine zipper kinase"/>
    <property type="match status" value="1"/>
</dbReference>
<keyword evidence="2 3" id="KW-0067">ATP-binding</keyword>
<dbReference type="InterPro" id="IPR011009">
    <property type="entry name" value="Kinase-like_dom_sf"/>
</dbReference>
<feature type="compositionally biased region" description="Polar residues" evidence="5">
    <location>
        <begin position="321"/>
        <end position="347"/>
    </location>
</feature>
<dbReference type="PANTHER" id="PTHR24347">
    <property type="entry name" value="SERINE/THREONINE-PROTEIN KINASE"/>
    <property type="match status" value="1"/>
</dbReference>
<keyword evidence="7" id="KW-0418">Kinase</keyword>
<evidence type="ECO:0000256" key="1">
    <source>
        <dbReference type="ARBA" id="ARBA00022741"/>
    </source>
</evidence>
<evidence type="ECO:0000313" key="7">
    <source>
        <dbReference type="EMBL" id="CEH18435.1"/>
    </source>
</evidence>
<dbReference type="PROSITE" id="PS50011">
    <property type="entry name" value="PROTEIN_KINASE_DOM"/>
    <property type="match status" value="1"/>
</dbReference>
<dbReference type="GO" id="GO:0004674">
    <property type="term" value="F:protein serine/threonine kinase activity"/>
    <property type="evidence" value="ECO:0007669"/>
    <property type="project" value="UniProtKB-KW"/>
</dbReference>
<feature type="compositionally biased region" description="Acidic residues" evidence="5">
    <location>
        <begin position="374"/>
        <end position="383"/>
    </location>
</feature>
<feature type="region of interest" description="Disordered" evidence="5">
    <location>
        <begin position="316"/>
        <end position="420"/>
    </location>
</feature>
<dbReference type="Gene3D" id="1.10.510.10">
    <property type="entry name" value="Transferase(Phosphotransferase) domain 1"/>
    <property type="match status" value="1"/>
</dbReference>
<dbReference type="OrthoDB" id="40902at2759"/>
<dbReference type="PROSITE" id="PS00107">
    <property type="entry name" value="PROTEIN_KINASE_ATP"/>
    <property type="match status" value="1"/>
</dbReference>
<dbReference type="SUPFAM" id="SSF56112">
    <property type="entry name" value="Protein kinase-like (PK-like)"/>
    <property type="match status" value="1"/>
</dbReference>
<keyword evidence="1 3" id="KW-0547">Nucleotide-binding</keyword>
<dbReference type="AlphaFoldDB" id="A0A0P1BPS3"/>
<dbReference type="Pfam" id="PF00069">
    <property type="entry name" value="Pkinase"/>
    <property type="match status" value="1"/>
</dbReference>
<dbReference type="Gene3D" id="3.30.200.20">
    <property type="entry name" value="Phosphorylase Kinase, domain 1"/>
    <property type="match status" value="1"/>
</dbReference>
<dbReference type="CDD" id="cd05117">
    <property type="entry name" value="STKc_CAMK"/>
    <property type="match status" value="1"/>
</dbReference>
<keyword evidence="4" id="KW-0723">Serine/threonine-protein kinase</keyword>
<keyword evidence="8" id="KW-1185">Reference proteome</keyword>
<evidence type="ECO:0000256" key="3">
    <source>
        <dbReference type="PROSITE-ProRule" id="PRU10141"/>
    </source>
</evidence>
<name>A0A0P1BPS3_9BASI</name>
<evidence type="ECO:0000256" key="5">
    <source>
        <dbReference type="SAM" id="MobiDB-lite"/>
    </source>
</evidence>
<accession>A0A0P1BPS3</accession>
<feature type="compositionally biased region" description="Basic and acidic residues" evidence="5">
    <location>
        <begin position="399"/>
        <end position="409"/>
    </location>
</feature>
<feature type="compositionally biased region" description="Basic and acidic residues" evidence="5">
    <location>
        <begin position="350"/>
        <end position="371"/>
    </location>
</feature>
<dbReference type="EMBL" id="CCYA01000270">
    <property type="protein sequence ID" value="CEH18435.1"/>
    <property type="molecule type" value="Genomic_DNA"/>
</dbReference>
<dbReference type="STRING" id="401625.A0A0P1BPS3"/>
<feature type="binding site" evidence="3">
    <location>
        <position position="48"/>
    </location>
    <ligand>
        <name>ATP</name>
        <dbReference type="ChEBI" id="CHEBI:30616"/>
    </ligand>
</feature>
<dbReference type="InterPro" id="IPR000719">
    <property type="entry name" value="Prot_kinase_dom"/>
</dbReference>
<dbReference type="InterPro" id="IPR017441">
    <property type="entry name" value="Protein_kinase_ATP_BS"/>
</dbReference>
<sequence length="420" mass="46664">MGILTRQPDSYVKKKQYTFDKTLGEGSFGVVRSAIWNTAEPPIGVAVKVISKKILKGHDEIVQGEMDVLKGLDHAHVVKFLDWFESKDKYYLVFEEATGGELFERILAKGRFTELDACRVIKSVLGAIEYLHRHQIVHRDIKPENILYRTKAEDANVVLVDFGIARHLKGEDEVLTNVCGSFGYAAPEILAKKGHGKVVDMWSLGVITFTMLCGYTPFRSDDPAKLAAETQRGKIEFHDRYWKNVSQEAKDFIKGCLTVDPAKRLTSEEGLAHPWFEKFQDAAEASHDISAGLRENYRKRWKTAISAVRASTRMAAMGRAASQSSLKEGDISNPTSSEQPASASDSISPEEAKRRAEMTDKVAPLTKKELYSDSSDEQLDDASDANGFVDASTGEEEIRDSKKETDKDPGGLAGLVKRIL</sequence>
<protein>
    <submittedName>
        <fullName evidence="7">Pkinase-domain-containing protein</fullName>
    </submittedName>
</protein>
<organism evidence="7 8">
    <name type="scientific">Ceraceosorus bombacis</name>
    <dbReference type="NCBI Taxonomy" id="401625"/>
    <lineage>
        <taxon>Eukaryota</taxon>
        <taxon>Fungi</taxon>
        <taxon>Dikarya</taxon>
        <taxon>Basidiomycota</taxon>
        <taxon>Ustilaginomycotina</taxon>
        <taxon>Exobasidiomycetes</taxon>
        <taxon>Ceraceosorales</taxon>
        <taxon>Ceraceosoraceae</taxon>
        <taxon>Ceraceosorus</taxon>
    </lineage>
</organism>
<proteinExistence type="inferred from homology"/>
<dbReference type="GO" id="GO:0005524">
    <property type="term" value="F:ATP binding"/>
    <property type="evidence" value="ECO:0007669"/>
    <property type="project" value="UniProtKB-UniRule"/>
</dbReference>
<evidence type="ECO:0000259" key="6">
    <source>
        <dbReference type="PROSITE" id="PS50011"/>
    </source>
</evidence>
<dbReference type="SMART" id="SM00220">
    <property type="entry name" value="S_TKc"/>
    <property type="match status" value="1"/>
</dbReference>
<dbReference type="PROSITE" id="PS00108">
    <property type="entry name" value="PROTEIN_KINASE_ST"/>
    <property type="match status" value="1"/>
</dbReference>
<dbReference type="InterPro" id="IPR008271">
    <property type="entry name" value="Ser/Thr_kinase_AS"/>
</dbReference>
<dbReference type="Proteomes" id="UP000054845">
    <property type="component" value="Unassembled WGS sequence"/>
</dbReference>
<feature type="domain" description="Protein kinase" evidence="6">
    <location>
        <begin position="17"/>
        <end position="276"/>
    </location>
</feature>
<keyword evidence="7" id="KW-0808">Transferase</keyword>
<reference evidence="8" key="1">
    <citation type="submission" date="2014-09" db="EMBL/GenBank/DDBJ databases">
        <authorList>
            <person name="Sharma Rahul"/>
            <person name="Thines Marco"/>
        </authorList>
    </citation>
    <scope>NUCLEOTIDE SEQUENCE [LARGE SCALE GENOMIC DNA]</scope>
</reference>
<evidence type="ECO:0000313" key="8">
    <source>
        <dbReference type="Proteomes" id="UP000054845"/>
    </source>
</evidence>
<evidence type="ECO:0000256" key="2">
    <source>
        <dbReference type="ARBA" id="ARBA00022840"/>
    </source>
</evidence>
<comment type="similarity">
    <text evidence="4">Belongs to the protein kinase superfamily.</text>
</comment>
<evidence type="ECO:0000256" key="4">
    <source>
        <dbReference type="RuleBase" id="RU000304"/>
    </source>
</evidence>